<dbReference type="Pfam" id="PF11198">
    <property type="entry name" value="DUF2857"/>
    <property type="match status" value="1"/>
</dbReference>
<proteinExistence type="predicted"/>
<keyword evidence="3" id="KW-1185">Reference proteome</keyword>
<dbReference type="Proteomes" id="UP000678154">
    <property type="component" value="Chromosome"/>
</dbReference>
<organism evidence="2 3">
    <name type="scientific">Pseudomonas qingdaonensis</name>
    <dbReference type="NCBI Taxonomy" id="2056231"/>
    <lineage>
        <taxon>Bacteria</taxon>
        <taxon>Pseudomonadati</taxon>
        <taxon>Pseudomonadota</taxon>
        <taxon>Gammaproteobacteria</taxon>
        <taxon>Pseudomonadales</taxon>
        <taxon>Pseudomonadaceae</taxon>
        <taxon>Pseudomonas</taxon>
    </lineage>
</organism>
<dbReference type="RefSeq" id="WP_213607167.1">
    <property type="nucleotide sequence ID" value="NZ_CP074676.1"/>
</dbReference>
<feature type="region of interest" description="Disordered" evidence="1">
    <location>
        <begin position="208"/>
        <end position="231"/>
    </location>
</feature>
<reference evidence="2 3" key="1">
    <citation type="journal article" date="2016" name="J. Hazard. Mater.">
        <title>A newly isolated Pseudomonas putida S-1 strain for batch-mode-propanethiol degradation and continuous treatment of propanethiol-containing waste gas.</title>
        <authorList>
            <person name="Chen D.Z."/>
            <person name="Sun Y.M."/>
            <person name="Han L.M."/>
            <person name="Chen J."/>
            <person name="Ye J.X."/>
            <person name="Chen J.M."/>
        </authorList>
    </citation>
    <scope>NUCLEOTIDE SEQUENCE [LARGE SCALE GENOMIC DNA]</scope>
    <source>
        <strain evidence="2 3">S-1</strain>
    </source>
</reference>
<sequence length="231" mass="26046">MSKSTLNEAVLSQLLDLMRNGQLQRCVEMGVEPEVLGQIQHPTVLSLLRNTPVSWVNVSINSSMILKLLTGAARTEEETRLIERAIRLGATTSLLGKFFGLTPQEIALQRTVIGVRAPRGRWPELSEDQDHHIWHRWTKLMDEHRVELEDSLAMLDVAMLVAEELSTDGLTLAQIWSRITQWVEQGLYPGSSERSRVTERRQLTLLDEGGLRHVDESGTASIHPGEGDQRR</sequence>
<name>A0ABX8DVP4_9PSED</name>
<dbReference type="EMBL" id="CP074676">
    <property type="protein sequence ID" value="QVL20381.1"/>
    <property type="molecule type" value="Genomic_DNA"/>
</dbReference>
<accession>A0ABX8DVP4</accession>
<dbReference type="InterPro" id="IPR021364">
    <property type="entry name" value="DUF2857"/>
</dbReference>
<evidence type="ECO:0000313" key="3">
    <source>
        <dbReference type="Proteomes" id="UP000678154"/>
    </source>
</evidence>
<gene>
    <name evidence="2" type="ORF">KH389_07310</name>
</gene>
<protein>
    <submittedName>
        <fullName evidence="2">DUF2857 domain-containing protein</fullName>
    </submittedName>
</protein>
<evidence type="ECO:0000256" key="1">
    <source>
        <dbReference type="SAM" id="MobiDB-lite"/>
    </source>
</evidence>
<evidence type="ECO:0000313" key="2">
    <source>
        <dbReference type="EMBL" id="QVL20381.1"/>
    </source>
</evidence>
<dbReference type="GeneID" id="87480043"/>